<organism evidence="9 10">
    <name type="scientific">Kiloniella antarctica</name>
    <dbReference type="NCBI Taxonomy" id="1550907"/>
    <lineage>
        <taxon>Bacteria</taxon>
        <taxon>Pseudomonadati</taxon>
        <taxon>Pseudomonadota</taxon>
        <taxon>Alphaproteobacteria</taxon>
        <taxon>Rhodospirillales</taxon>
        <taxon>Kiloniellaceae</taxon>
        <taxon>Kiloniella</taxon>
    </lineage>
</organism>
<evidence type="ECO:0000256" key="3">
    <source>
        <dbReference type="ARBA" id="ARBA00022475"/>
    </source>
</evidence>
<comment type="similarity">
    <text evidence="2">Belongs to the UPF0126 family.</text>
</comment>
<feature type="transmembrane region" description="Helical" evidence="7">
    <location>
        <begin position="63"/>
        <end position="80"/>
    </location>
</feature>
<dbReference type="InterPro" id="IPR005115">
    <property type="entry name" value="Gly_transporter"/>
</dbReference>
<reference evidence="10" key="1">
    <citation type="journal article" date="2019" name="Int. J. Syst. Evol. Microbiol.">
        <title>The Global Catalogue of Microorganisms (GCM) 10K type strain sequencing project: providing services to taxonomists for standard genome sequencing and annotation.</title>
        <authorList>
            <consortium name="The Broad Institute Genomics Platform"/>
            <consortium name="The Broad Institute Genome Sequencing Center for Infectious Disease"/>
            <person name="Wu L."/>
            <person name="Ma J."/>
        </authorList>
    </citation>
    <scope>NUCLEOTIDE SEQUENCE [LARGE SCALE GENOMIC DNA]</scope>
    <source>
        <strain evidence="10">CGMCC 4.7192</strain>
    </source>
</reference>
<keyword evidence="4 7" id="KW-0812">Transmembrane</keyword>
<feature type="domain" description="Glycine transporter" evidence="8">
    <location>
        <begin position="7"/>
        <end position="80"/>
    </location>
</feature>
<keyword evidence="10" id="KW-1185">Reference proteome</keyword>
<keyword evidence="6 7" id="KW-0472">Membrane</keyword>
<feature type="transmembrane region" description="Helical" evidence="7">
    <location>
        <begin position="30"/>
        <end position="51"/>
    </location>
</feature>
<gene>
    <name evidence="9" type="ORF">ACFSKO_09820</name>
</gene>
<dbReference type="RefSeq" id="WP_380250976.1">
    <property type="nucleotide sequence ID" value="NZ_JBHUII010000004.1"/>
</dbReference>
<dbReference type="PANTHER" id="PTHR30506:SF3">
    <property type="entry name" value="UPF0126 INNER MEMBRANE PROTEIN YADS-RELATED"/>
    <property type="match status" value="1"/>
</dbReference>
<comment type="caution">
    <text evidence="9">The sequence shown here is derived from an EMBL/GenBank/DDBJ whole genome shotgun (WGS) entry which is preliminary data.</text>
</comment>
<sequence>MDILTGLDYAGVAVFAATGALAASRKQLDFIAFLFLAAITGIGGGTIRDTILGQTPVFWVQDHIYLLICAGVGALVFFTAHRFESRYKVLLWLDAVGMAAYSVKGAAIGFSATGSSVIAIVTGILTATFGGVLRDLLSGEQSVLMRREIYLTAALFGALAWVVCHHAGLSPVVGSSIGFVVAMVIRGGALHYGWSLPTYKGKPGRTMEEIEKL</sequence>
<feature type="transmembrane region" description="Helical" evidence="7">
    <location>
        <begin position="116"/>
        <end position="137"/>
    </location>
</feature>
<accession>A0ABW5BME4</accession>
<evidence type="ECO:0000256" key="7">
    <source>
        <dbReference type="SAM" id="Phobius"/>
    </source>
</evidence>
<name>A0ABW5BME4_9PROT</name>
<dbReference type="PANTHER" id="PTHR30506">
    <property type="entry name" value="INNER MEMBRANE PROTEIN"/>
    <property type="match status" value="1"/>
</dbReference>
<evidence type="ECO:0000256" key="5">
    <source>
        <dbReference type="ARBA" id="ARBA00022989"/>
    </source>
</evidence>
<keyword evidence="3" id="KW-1003">Cell membrane</keyword>
<feature type="transmembrane region" description="Helical" evidence="7">
    <location>
        <begin position="6"/>
        <end position="23"/>
    </location>
</feature>
<dbReference type="Proteomes" id="UP001597294">
    <property type="component" value="Unassembled WGS sequence"/>
</dbReference>
<feature type="transmembrane region" description="Helical" evidence="7">
    <location>
        <begin position="175"/>
        <end position="194"/>
    </location>
</feature>
<evidence type="ECO:0000313" key="9">
    <source>
        <dbReference type="EMBL" id="MFD2205910.1"/>
    </source>
</evidence>
<evidence type="ECO:0000256" key="1">
    <source>
        <dbReference type="ARBA" id="ARBA00004651"/>
    </source>
</evidence>
<evidence type="ECO:0000256" key="4">
    <source>
        <dbReference type="ARBA" id="ARBA00022692"/>
    </source>
</evidence>
<evidence type="ECO:0000256" key="2">
    <source>
        <dbReference type="ARBA" id="ARBA00008193"/>
    </source>
</evidence>
<feature type="domain" description="Glycine transporter" evidence="8">
    <location>
        <begin position="91"/>
        <end position="165"/>
    </location>
</feature>
<feature type="transmembrane region" description="Helical" evidence="7">
    <location>
        <begin position="149"/>
        <end position="169"/>
    </location>
</feature>
<proteinExistence type="inferred from homology"/>
<evidence type="ECO:0000259" key="8">
    <source>
        <dbReference type="Pfam" id="PF03458"/>
    </source>
</evidence>
<evidence type="ECO:0000313" key="10">
    <source>
        <dbReference type="Proteomes" id="UP001597294"/>
    </source>
</evidence>
<dbReference type="Pfam" id="PF03458">
    <property type="entry name" value="Gly_transporter"/>
    <property type="match status" value="2"/>
</dbReference>
<evidence type="ECO:0000256" key="6">
    <source>
        <dbReference type="ARBA" id="ARBA00023136"/>
    </source>
</evidence>
<protein>
    <submittedName>
        <fullName evidence="9">Trimeric intracellular cation channel family protein</fullName>
    </submittedName>
</protein>
<dbReference type="EMBL" id="JBHUII010000004">
    <property type="protein sequence ID" value="MFD2205910.1"/>
    <property type="molecule type" value="Genomic_DNA"/>
</dbReference>
<comment type="subcellular location">
    <subcellularLocation>
        <location evidence="1">Cell membrane</location>
        <topology evidence="1">Multi-pass membrane protein</topology>
    </subcellularLocation>
</comment>
<keyword evidence="5 7" id="KW-1133">Transmembrane helix</keyword>